<dbReference type="PANTHER" id="PTHR47457">
    <property type="entry name" value="OS05G0345500 PROTEIN"/>
    <property type="match status" value="1"/>
</dbReference>
<organism evidence="2 3">
    <name type="scientific">Reticulomyxa filosa</name>
    <dbReference type="NCBI Taxonomy" id="46433"/>
    <lineage>
        <taxon>Eukaryota</taxon>
        <taxon>Sar</taxon>
        <taxon>Rhizaria</taxon>
        <taxon>Retaria</taxon>
        <taxon>Foraminifera</taxon>
        <taxon>Monothalamids</taxon>
        <taxon>Reticulomyxidae</taxon>
        <taxon>Reticulomyxa</taxon>
    </lineage>
</organism>
<keyword evidence="1" id="KW-1133">Transmembrane helix</keyword>
<dbReference type="EMBL" id="ASPP01005404">
    <property type="protein sequence ID" value="ETO30599.1"/>
    <property type="molecule type" value="Genomic_DNA"/>
</dbReference>
<dbReference type="Proteomes" id="UP000023152">
    <property type="component" value="Unassembled WGS sequence"/>
</dbReference>
<keyword evidence="1" id="KW-0472">Membrane</keyword>
<evidence type="ECO:0000313" key="2">
    <source>
        <dbReference type="EMBL" id="ETO30599.1"/>
    </source>
</evidence>
<proteinExistence type="predicted"/>
<gene>
    <name evidence="2" type="ORF">RFI_06520</name>
</gene>
<feature type="transmembrane region" description="Helical" evidence="1">
    <location>
        <begin position="113"/>
        <end position="131"/>
    </location>
</feature>
<reference evidence="2 3" key="1">
    <citation type="journal article" date="2013" name="Curr. Biol.">
        <title>The Genome of the Foraminiferan Reticulomyxa filosa.</title>
        <authorList>
            <person name="Glockner G."/>
            <person name="Hulsmann N."/>
            <person name="Schleicher M."/>
            <person name="Noegel A.A."/>
            <person name="Eichinger L."/>
            <person name="Gallinger C."/>
            <person name="Pawlowski J."/>
            <person name="Sierra R."/>
            <person name="Euteneuer U."/>
            <person name="Pillet L."/>
            <person name="Moustafa A."/>
            <person name="Platzer M."/>
            <person name="Groth M."/>
            <person name="Szafranski K."/>
            <person name="Schliwa M."/>
        </authorList>
    </citation>
    <scope>NUCLEOTIDE SEQUENCE [LARGE SCALE GENOMIC DNA]</scope>
</reference>
<name>X6NXP8_RETFI</name>
<dbReference type="PANTHER" id="PTHR47457:SF1">
    <property type="entry name" value="BTB DOMAIN-CONTAINING PROTEIN-RELATED"/>
    <property type="match status" value="1"/>
</dbReference>
<accession>X6NXP8</accession>
<evidence type="ECO:0008006" key="4">
    <source>
        <dbReference type="Google" id="ProtNLM"/>
    </source>
</evidence>
<dbReference type="OrthoDB" id="412600at2759"/>
<evidence type="ECO:0000313" key="3">
    <source>
        <dbReference type="Proteomes" id="UP000023152"/>
    </source>
</evidence>
<keyword evidence="1" id="KW-0812">Transmembrane</keyword>
<dbReference type="AlphaFoldDB" id="X6NXP8"/>
<comment type="caution">
    <text evidence="2">The sequence shown here is derived from an EMBL/GenBank/DDBJ whole genome shotgun (WGS) entry which is preliminary data.</text>
</comment>
<evidence type="ECO:0000256" key="1">
    <source>
        <dbReference type="SAM" id="Phobius"/>
    </source>
</evidence>
<sequence>MCLSVHLTNVVLCCVYDEKAVAGDVRVTASAALSLEMVHCVTKRKNKCLAFVRFCHTKNRKYVLQSSGSNNRKSFACIRSHVNDRDLNGKVKCDENCSLFQVRQIDFNCNQHYVNVLLFSFLCLLWIGTFLKKDCFDFLAIPEFVIYGEPQEPVLQQKSNGLYKIFFFIHCCIFNCAEMQTLEHHTKGSLSFIYSYDTNGVCHWLGTNKGADTWQNPALCGYIHVLYSSIAADSKPAHCVVGRELVRCVTEPKKLSWFVIHFKNINIIPTHYTLKYCITFDNECLRNWKFEASDDSTNGVNGQYMTIITHNNDQPLNRKGVTHIWTIPSHIVKNQHFSKFRLSQFGPNSNSHHYLHCSRFEIYGTFVSGADAPSEENGPKGSKRIFKYSQDMNFNILFYFFGTNGGKQQWTNTVDLRLVNLDVSSLMSDSAPLSALCGGASVRCVTKHYQKSWIIIDLKDIKMHLSYYTLRHYNSWDKEALRFLVLKGSDYGMAWIPLATTCGRQSVSKAGIVIQWPVETSQCLFRFRISMNGRNSNNNWCVILLLNCLLFTQIHTIKVLDDWHHLKQMFLHQWRLSSKGKKLVNGANHQSPKGVKKVFNLFIYLFLIY</sequence>
<keyword evidence="3" id="KW-1185">Reference proteome</keyword>
<protein>
    <recommendedName>
        <fullName evidence="4">F5/8 type C domain-containing protein</fullName>
    </recommendedName>
</protein>